<dbReference type="EMBL" id="CP147246">
    <property type="protein sequence ID" value="WYJ95464.1"/>
    <property type="molecule type" value="Genomic_DNA"/>
</dbReference>
<dbReference type="Gene3D" id="2.40.320.10">
    <property type="entry name" value="Hypothetical Protein Pfu-838710-001"/>
    <property type="match status" value="1"/>
</dbReference>
<reference evidence="3" key="3">
    <citation type="submission" date="2024-03" db="EMBL/GenBank/DDBJ databases">
        <title>The Genome Sequence of Enterococcus sp. DIV0238c.</title>
        <authorList>
            <consortium name="The Broad Institute Genomics Platform"/>
            <consortium name="The Broad Institute Microbial Omics Core"/>
            <consortium name="The Broad Institute Genomic Center for Infectious Diseases"/>
            <person name="Earl A."/>
            <person name="Manson A."/>
            <person name="Gilmore M."/>
            <person name="Schwartman J."/>
            <person name="Shea T."/>
            <person name="Abouelleil A."/>
            <person name="Cao P."/>
            <person name="Chapman S."/>
            <person name="Cusick C."/>
            <person name="Young S."/>
            <person name="Neafsey D."/>
            <person name="Nusbaum C."/>
            <person name="Birren B."/>
        </authorList>
    </citation>
    <scope>NUCLEOTIDE SEQUENCE</scope>
    <source>
        <strain evidence="3">9D6_DIV0238</strain>
    </source>
</reference>
<dbReference type="SMART" id="SM01118">
    <property type="entry name" value="CYTH"/>
    <property type="match status" value="1"/>
</dbReference>
<evidence type="ECO:0000313" key="3">
    <source>
        <dbReference type="EMBL" id="WYJ95464.1"/>
    </source>
</evidence>
<sequence length="202" mass="23054">MGQKVVSENLEIEFKTLLSKEEFLRTADFFQLEENHFFTQTNYYFDTADFQLKEKHIGLRVRTLSKKAEITLKVPEKVGLLEINDSLSTAQAQAIIDSGILPNSGAVYNKLITLGIAKDDLRLIGSLTTKRAEKKLPQGLLALDESWYNEQHDFELELEVSDSIIGKKEFFALLDTLNIKEKPSPNKIQRMMQSSSKKIKKL</sequence>
<dbReference type="PROSITE" id="PS51707">
    <property type="entry name" value="CYTH"/>
    <property type="match status" value="1"/>
</dbReference>
<evidence type="ECO:0000259" key="1">
    <source>
        <dbReference type="PROSITE" id="PS51707"/>
    </source>
</evidence>
<organism evidence="2">
    <name type="scientific">Candidatus Enterococcus dunnyi</name>
    <dbReference type="NCBI Taxonomy" id="1834192"/>
    <lineage>
        <taxon>Bacteria</taxon>
        <taxon>Bacillati</taxon>
        <taxon>Bacillota</taxon>
        <taxon>Bacilli</taxon>
        <taxon>Lactobacillales</taxon>
        <taxon>Enterococcaceae</taxon>
        <taxon>Enterococcus</taxon>
    </lineage>
</organism>
<evidence type="ECO:0000313" key="2">
    <source>
        <dbReference type="EMBL" id="OUZ34948.1"/>
    </source>
</evidence>
<protein>
    <recommendedName>
        <fullName evidence="1">CYTH domain-containing protein</fullName>
    </recommendedName>
</protein>
<feature type="domain" description="CYTH" evidence="1">
    <location>
        <begin position="9"/>
        <end position="198"/>
    </location>
</feature>
<dbReference type="SUPFAM" id="SSF55154">
    <property type="entry name" value="CYTH-like phosphatases"/>
    <property type="match status" value="1"/>
</dbReference>
<dbReference type="InterPro" id="IPR009195">
    <property type="entry name" value="Uncharacterised_YjbK"/>
</dbReference>
<dbReference type="Proteomes" id="UP000196151">
    <property type="component" value="Chromosome"/>
</dbReference>
<proteinExistence type="predicted"/>
<dbReference type="InterPro" id="IPR033469">
    <property type="entry name" value="CYTH-like_dom_sf"/>
</dbReference>
<gene>
    <name evidence="2" type="ORF">A5889_000423</name>
    <name evidence="3" type="ORF">A5889_003012</name>
</gene>
<evidence type="ECO:0000313" key="4">
    <source>
        <dbReference type="Proteomes" id="UP000196151"/>
    </source>
</evidence>
<dbReference type="Pfam" id="PF01928">
    <property type="entry name" value="CYTH"/>
    <property type="match status" value="1"/>
</dbReference>
<reference evidence="3" key="2">
    <citation type="submission" date="2017-05" db="EMBL/GenBank/DDBJ databases">
        <authorList>
            <consortium name="The Broad Institute Genomics Platform"/>
            <consortium name="The Broad Institute Genomic Center for Infectious Diseases"/>
            <person name="Earl A."/>
            <person name="Manson A."/>
            <person name="Schwartman J."/>
            <person name="Gilmore M."/>
            <person name="Abouelleil A."/>
            <person name="Cao P."/>
            <person name="Chapman S."/>
            <person name="Cusick C."/>
            <person name="Shea T."/>
            <person name="Young S."/>
            <person name="Neafsey D."/>
            <person name="Nusbaum C."/>
            <person name="Birren B."/>
        </authorList>
    </citation>
    <scope>NUCLEOTIDE SEQUENCE</scope>
    <source>
        <strain evidence="3">9D6_DIV0238</strain>
    </source>
</reference>
<dbReference type="PIRSF" id="PIRSF012526">
    <property type="entry name" value="CYTH_UCP012526"/>
    <property type="match status" value="1"/>
</dbReference>
<dbReference type="EMBL" id="NIBQ01000001">
    <property type="protein sequence ID" value="OUZ34948.1"/>
    <property type="molecule type" value="Genomic_DNA"/>
</dbReference>
<keyword evidence="4" id="KW-1185">Reference proteome</keyword>
<reference evidence="2" key="1">
    <citation type="submission" date="2017-05" db="EMBL/GenBank/DDBJ databases">
        <title>The Genome Sequence of Enterococcus sp. 9D6_DIV0238.</title>
        <authorList>
            <consortium name="The Broad Institute Genomics Platform"/>
            <consortium name="The Broad Institute Genomic Center for Infectious Diseases"/>
            <person name="Earl A."/>
            <person name="Manson A."/>
            <person name="Schwartman J."/>
            <person name="Gilmore M."/>
            <person name="Abouelleil A."/>
            <person name="Cao P."/>
            <person name="Chapman S."/>
            <person name="Cusick C."/>
            <person name="Shea T."/>
            <person name="Young S."/>
            <person name="Neafsey D."/>
            <person name="Nusbaum C."/>
            <person name="Birren B."/>
        </authorList>
    </citation>
    <scope>NUCLEOTIDE SEQUENCE [LARGE SCALE GENOMIC DNA]</scope>
    <source>
        <strain evidence="2">9D6_DIV0238</strain>
    </source>
</reference>
<dbReference type="CDD" id="cd07762">
    <property type="entry name" value="CYTH-like_Pase_1"/>
    <property type="match status" value="1"/>
</dbReference>
<accession>A0A200JCN6</accession>
<dbReference type="InterPro" id="IPR023577">
    <property type="entry name" value="CYTH_domain"/>
</dbReference>
<name>A0A200JCN6_9ENTE</name>
<dbReference type="AlphaFoldDB" id="A0A200JCN6"/>